<evidence type="ECO:0000313" key="1">
    <source>
        <dbReference type="EMBL" id="SLM33202.1"/>
    </source>
</evidence>
<name>A0A1W1HLG1_9BACT</name>
<gene>
    <name evidence="1" type="ORF">MTBBW1_940021</name>
</gene>
<accession>A0A1W1HLG1</accession>
<organism evidence="1 2">
    <name type="scientific">Desulfamplus magnetovallimortis</name>
    <dbReference type="NCBI Taxonomy" id="1246637"/>
    <lineage>
        <taxon>Bacteria</taxon>
        <taxon>Pseudomonadati</taxon>
        <taxon>Thermodesulfobacteriota</taxon>
        <taxon>Desulfobacteria</taxon>
        <taxon>Desulfobacterales</taxon>
        <taxon>Desulfobacteraceae</taxon>
        <taxon>Desulfamplus</taxon>
    </lineage>
</organism>
<dbReference type="Proteomes" id="UP000191931">
    <property type="component" value="Unassembled WGS sequence"/>
</dbReference>
<dbReference type="EMBL" id="FWEV01000341">
    <property type="protein sequence ID" value="SLM33202.1"/>
    <property type="molecule type" value="Genomic_DNA"/>
</dbReference>
<dbReference type="RefSeq" id="WP_139786741.1">
    <property type="nucleotide sequence ID" value="NZ_LT828544.1"/>
</dbReference>
<reference evidence="1 2" key="1">
    <citation type="submission" date="2017-03" db="EMBL/GenBank/DDBJ databases">
        <authorList>
            <person name="Afonso C.L."/>
            <person name="Miller P.J."/>
            <person name="Scott M.A."/>
            <person name="Spackman E."/>
            <person name="Goraichik I."/>
            <person name="Dimitrov K.M."/>
            <person name="Suarez D.L."/>
            <person name="Swayne D.E."/>
        </authorList>
    </citation>
    <scope>NUCLEOTIDE SEQUENCE [LARGE SCALE GENOMIC DNA]</scope>
    <source>
        <strain evidence="1">PRJEB14757</strain>
    </source>
</reference>
<dbReference type="OrthoDB" id="5422620at2"/>
<protein>
    <submittedName>
        <fullName evidence="1">Uncharacterized protein</fullName>
    </submittedName>
</protein>
<dbReference type="AlphaFoldDB" id="A0A1W1HLG1"/>
<proteinExistence type="predicted"/>
<evidence type="ECO:0000313" key="2">
    <source>
        <dbReference type="Proteomes" id="UP000191931"/>
    </source>
</evidence>
<sequence>MDRCPVCNASSEEQRVCRRCKAPLGKIMDLEQDAIEHREKAVKAFKENRFHEMFFHAKRCRGIVNSPENSQLLATAAILIRRFDLAYFLWHQKTAQ</sequence>
<keyword evidence="2" id="KW-1185">Reference proteome</keyword>